<evidence type="ECO:0000256" key="3">
    <source>
        <dbReference type="ARBA" id="ARBA00022741"/>
    </source>
</evidence>
<keyword evidence="2 6" id="KW-0808">Transferase</keyword>
<dbReference type="PANTHER" id="PTHR30409">
    <property type="entry name" value="CARBAMATE KINASE"/>
    <property type="match status" value="1"/>
</dbReference>
<keyword evidence="5" id="KW-0067">ATP-binding</keyword>
<name>A0ABW2IAJ3_9BURK</name>
<dbReference type="PANTHER" id="PTHR30409:SF1">
    <property type="entry name" value="CARBAMATE KINASE-RELATED"/>
    <property type="match status" value="1"/>
</dbReference>
<organism evidence="8 9">
    <name type="scientific">Herminiimonas glaciei</name>
    <dbReference type="NCBI Taxonomy" id="523788"/>
    <lineage>
        <taxon>Bacteria</taxon>
        <taxon>Pseudomonadati</taxon>
        <taxon>Pseudomonadota</taxon>
        <taxon>Betaproteobacteria</taxon>
        <taxon>Burkholderiales</taxon>
        <taxon>Oxalobacteraceae</taxon>
        <taxon>Herminiimonas</taxon>
    </lineage>
</organism>
<evidence type="ECO:0000259" key="7">
    <source>
        <dbReference type="Pfam" id="PF00696"/>
    </source>
</evidence>
<dbReference type="Pfam" id="PF00696">
    <property type="entry name" value="AA_kinase"/>
    <property type="match status" value="1"/>
</dbReference>
<evidence type="ECO:0000256" key="2">
    <source>
        <dbReference type="ARBA" id="ARBA00022679"/>
    </source>
</evidence>
<keyword evidence="3" id="KW-0547">Nucleotide-binding</keyword>
<evidence type="ECO:0000256" key="6">
    <source>
        <dbReference type="PIRNR" id="PIRNR000723"/>
    </source>
</evidence>
<protein>
    <recommendedName>
        <fullName evidence="6">Carbamate kinase</fullName>
    </recommendedName>
</protein>
<dbReference type="Gene3D" id="3.40.1160.10">
    <property type="entry name" value="Acetylglutamate kinase-like"/>
    <property type="match status" value="1"/>
</dbReference>
<reference evidence="9" key="1">
    <citation type="journal article" date="2019" name="Int. J. Syst. Evol. Microbiol.">
        <title>The Global Catalogue of Microorganisms (GCM) 10K type strain sequencing project: providing services to taxonomists for standard genome sequencing and annotation.</title>
        <authorList>
            <consortium name="The Broad Institute Genomics Platform"/>
            <consortium name="The Broad Institute Genome Sequencing Center for Infectious Disease"/>
            <person name="Wu L."/>
            <person name="Ma J."/>
        </authorList>
    </citation>
    <scope>NUCLEOTIDE SEQUENCE [LARGE SCALE GENOMIC DNA]</scope>
    <source>
        <strain evidence="9">KACC 12508</strain>
    </source>
</reference>
<evidence type="ECO:0000256" key="4">
    <source>
        <dbReference type="ARBA" id="ARBA00022777"/>
    </source>
</evidence>
<dbReference type="InterPro" id="IPR001048">
    <property type="entry name" value="Asp/Glu/Uridylate_kinase"/>
</dbReference>
<dbReference type="InterPro" id="IPR023000">
    <property type="entry name" value="Shikimate_kinase_CS"/>
</dbReference>
<evidence type="ECO:0000313" key="9">
    <source>
        <dbReference type="Proteomes" id="UP001596542"/>
    </source>
</evidence>
<dbReference type="InterPro" id="IPR036393">
    <property type="entry name" value="AceGlu_kinase-like_sf"/>
</dbReference>
<dbReference type="InterPro" id="IPR003964">
    <property type="entry name" value="Carb_kinase"/>
</dbReference>
<evidence type="ECO:0000256" key="1">
    <source>
        <dbReference type="ARBA" id="ARBA00011066"/>
    </source>
</evidence>
<comment type="similarity">
    <text evidence="1 6">Belongs to the carbamate kinase family.</text>
</comment>
<evidence type="ECO:0000256" key="5">
    <source>
        <dbReference type="ARBA" id="ARBA00022840"/>
    </source>
</evidence>
<evidence type="ECO:0000313" key="8">
    <source>
        <dbReference type="EMBL" id="MFC7288075.1"/>
    </source>
</evidence>
<dbReference type="EMBL" id="JBHTBU010000001">
    <property type="protein sequence ID" value="MFC7288075.1"/>
    <property type="molecule type" value="Genomic_DNA"/>
</dbReference>
<keyword evidence="4 6" id="KW-0418">Kinase</keyword>
<accession>A0ABW2IAJ3</accession>
<proteinExistence type="inferred from homology"/>
<feature type="domain" description="Aspartate/glutamate/uridylate kinase" evidence="7">
    <location>
        <begin position="4"/>
        <end position="297"/>
    </location>
</feature>
<keyword evidence="9" id="KW-1185">Reference proteome</keyword>
<dbReference type="NCBIfam" id="NF009007">
    <property type="entry name" value="PRK12352.1"/>
    <property type="match status" value="1"/>
</dbReference>
<comment type="caution">
    <text evidence="8">The sequence shown here is derived from an EMBL/GenBank/DDBJ whole genome shotgun (WGS) entry which is preliminary data.</text>
</comment>
<dbReference type="PIRSF" id="PIRSF000723">
    <property type="entry name" value="Carbamate_kin"/>
    <property type="match status" value="1"/>
</dbReference>
<sequence length="317" mass="34211">MNELVVIAIGGNSIITSNEQQSIQHQEKAIKAIVSNIADMLEGGYNIVLTHGNGPQVGLDLRRAEVASQYEDIPIVPLANCVANTQGGIGYQLQQGLVNELTQRGINKQVITLITRVEVAADDINFSNPTKPIGAFFSEQQRDLLVQEHPDWKFVEDSGRGYRRVVASPVPVKVLETDAITSLLERGFVVIALGGGGIPVVQDGDHLYRGVDAVIDKDLATTLLAKELDADILAITTGVEKVCINFGKPNQQALGQITSEETRRYMSEGHFPAGSMLPKIEASLNFLASGGSRVIITTPEKLPQAIKRETGTHIVTV</sequence>
<dbReference type="GO" id="GO:0016301">
    <property type="term" value="F:kinase activity"/>
    <property type="evidence" value="ECO:0007669"/>
    <property type="project" value="UniProtKB-KW"/>
</dbReference>
<dbReference type="PROSITE" id="PS01128">
    <property type="entry name" value="SHIKIMATE_KINASE"/>
    <property type="match status" value="1"/>
</dbReference>
<dbReference type="SUPFAM" id="SSF53633">
    <property type="entry name" value="Carbamate kinase-like"/>
    <property type="match status" value="1"/>
</dbReference>
<dbReference type="RefSeq" id="WP_382271445.1">
    <property type="nucleotide sequence ID" value="NZ_JBHTBU010000001.1"/>
</dbReference>
<dbReference type="CDD" id="cd04235">
    <property type="entry name" value="AAK_CK"/>
    <property type="match status" value="1"/>
</dbReference>
<gene>
    <name evidence="8" type="ORF">ACFQPC_08515</name>
</gene>
<dbReference type="Proteomes" id="UP001596542">
    <property type="component" value="Unassembled WGS sequence"/>
</dbReference>
<dbReference type="PRINTS" id="PR01469">
    <property type="entry name" value="CARBMTKINASE"/>
</dbReference>